<keyword evidence="6" id="KW-1185">Reference proteome</keyword>
<evidence type="ECO:0000313" key="5">
    <source>
        <dbReference type="EnsemblMetazoa" id="RPRC006057-PA"/>
    </source>
</evidence>
<dbReference type="InterPro" id="IPR055135">
    <property type="entry name" value="PRMT_dom"/>
</dbReference>
<sequence length="561" mass="64447">MVELANRVLSSNHMQQDITLIPKLSNDIIIPEDMPNRCSLVVTETVDAALFGERILQTIIHAWENLISLSKKTDSVYGEIIPFKASLYVTPIQCLKIARMNYVFGKERLIDNIIKLDKSKLTSSRTEPYDTENLRLVEHKCLSYPEKIFQINFNNIIELKQYLNGDKNIHDSTIKCTKEGFVDALSVWFDLYLDENIVVTSSPKFSNNRCWDQAIFPLNQTHFVEENSLIKIKVGCTNGELSASVTNVSEPNEGLIEVPQEMIKYLNCLSLQSIFTNVMGKLKSRGLLKSINKVLDLSPFPVLGFLFSKQCNADVISVAKIDEEKFNCILKENNINRNKFENITWKDCQNLLKNSVAQFDIIVLHCIQTTGEFNDDIINHLSTIRYFLFIFIIKLLTLHPNGFLLPSQINVRCILVDSLHLTNGSEVTNPLLMTEINVAEHINHYKVPYHIDLKVDEIIHKTLSMQFTIGQLNIENLSLDENVIFEKEVEIIEEGCLNAILYWFDCIFIEYSYSTIASDSFINQCAWLISPRIEVKKSDIIKIRAIYHSCFLYFSVEKCKR</sequence>
<dbReference type="InParanoid" id="T1HPT3"/>
<dbReference type="InterPro" id="IPR025799">
    <property type="entry name" value="Arg_MeTrfase"/>
</dbReference>
<dbReference type="HOGENOM" id="CLU_017482_0_0_1"/>
<dbReference type="Pfam" id="PF22528">
    <property type="entry name" value="PRMT_C"/>
    <property type="match status" value="1"/>
</dbReference>
<feature type="domain" description="Protein arginine N-methyltransferase" evidence="4">
    <location>
        <begin position="85"/>
        <end position="238"/>
    </location>
</feature>
<keyword evidence="2" id="KW-0808">Transferase</keyword>
<dbReference type="Proteomes" id="UP000015103">
    <property type="component" value="Unassembled WGS sequence"/>
</dbReference>
<evidence type="ECO:0000259" key="4">
    <source>
        <dbReference type="Pfam" id="PF22528"/>
    </source>
</evidence>
<dbReference type="PANTHER" id="PTHR11006">
    <property type="entry name" value="PROTEIN ARGININE N-METHYLTRANSFERASE"/>
    <property type="match status" value="1"/>
</dbReference>
<accession>T1HPT3</accession>
<keyword evidence="1" id="KW-0489">Methyltransferase</keyword>
<dbReference type="EnsemblMetazoa" id="RPRC006057-RA">
    <property type="protein sequence ID" value="RPRC006057-PA"/>
    <property type="gene ID" value="RPRC006057"/>
</dbReference>
<dbReference type="GO" id="GO:0032259">
    <property type="term" value="P:methylation"/>
    <property type="evidence" value="ECO:0007669"/>
    <property type="project" value="UniProtKB-KW"/>
</dbReference>
<name>T1HPT3_RHOPR</name>
<dbReference type="GO" id="GO:0005634">
    <property type="term" value="C:nucleus"/>
    <property type="evidence" value="ECO:0007669"/>
    <property type="project" value="TreeGrafter"/>
</dbReference>
<dbReference type="SUPFAM" id="SSF53335">
    <property type="entry name" value="S-adenosyl-L-methionine-dependent methyltransferases"/>
    <property type="match status" value="1"/>
</dbReference>
<reference evidence="5" key="1">
    <citation type="submission" date="2015-05" db="UniProtKB">
        <authorList>
            <consortium name="EnsemblMetazoa"/>
        </authorList>
    </citation>
    <scope>IDENTIFICATION</scope>
</reference>
<dbReference type="Gene3D" id="2.70.160.11">
    <property type="entry name" value="Hnrnp arginine n-methyltransferase1"/>
    <property type="match status" value="2"/>
</dbReference>
<proteinExistence type="predicted"/>
<dbReference type="EMBL" id="ACPB03008272">
    <property type="status" value="NOT_ANNOTATED_CDS"/>
    <property type="molecule type" value="Genomic_DNA"/>
</dbReference>
<keyword evidence="3" id="KW-0949">S-adenosyl-L-methionine</keyword>
<protein>
    <recommendedName>
        <fullName evidence="4">Protein arginine N-methyltransferase domain-containing protein</fullName>
    </recommendedName>
</protein>
<evidence type="ECO:0000256" key="3">
    <source>
        <dbReference type="ARBA" id="ARBA00022691"/>
    </source>
</evidence>
<dbReference type="GO" id="GO:0042054">
    <property type="term" value="F:histone methyltransferase activity"/>
    <property type="evidence" value="ECO:0007669"/>
    <property type="project" value="TreeGrafter"/>
</dbReference>
<evidence type="ECO:0000313" key="6">
    <source>
        <dbReference type="Proteomes" id="UP000015103"/>
    </source>
</evidence>
<dbReference type="STRING" id="13249.T1HPT3"/>
<evidence type="ECO:0000256" key="1">
    <source>
        <dbReference type="ARBA" id="ARBA00022603"/>
    </source>
</evidence>
<dbReference type="Gene3D" id="3.40.50.150">
    <property type="entry name" value="Vaccinia Virus protein VP39"/>
    <property type="match status" value="1"/>
</dbReference>
<dbReference type="eggNOG" id="KOG1501">
    <property type="taxonomic scope" value="Eukaryota"/>
</dbReference>
<dbReference type="VEuPathDB" id="VectorBase:RPRC006057"/>
<dbReference type="PANTHER" id="PTHR11006:SF60">
    <property type="entry name" value="PROTEIN ARGININE N-METHYLTRANSFERASE 9"/>
    <property type="match status" value="1"/>
</dbReference>
<evidence type="ECO:0000256" key="2">
    <source>
        <dbReference type="ARBA" id="ARBA00022679"/>
    </source>
</evidence>
<dbReference type="AlphaFoldDB" id="T1HPT3"/>
<dbReference type="GO" id="GO:0016274">
    <property type="term" value="F:protein-arginine N-methyltransferase activity"/>
    <property type="evidence" value="ECO:0007669"/>
    <property type="project" value="InterPro"/>
</dbReference>
<organism evidence="5 6">
    <name type="scientific">Rhodnius prolixus</name>
    <name type="common">Triatomid bug</name>
    <dbReference type="NCBI Taxonomy" id="13249"/>
    <lineage>
        <taxon>Eukaryota</taxon>
        <taxon>Metazoa</taxon>
        <taxon>Ecdysozoa</taxon>
        <taxon>Arthropoda</taxon>
        <taxon>Hexapoda</taxon>
        <taxon>Insecta</taxon>
        <taxon>Pterygota</taxon>
        <taxon>Neoptera</taxon>
        <taxon>Paraneoptera</taxon>
        <taxon>Hemiptera</taxon>
        <taxon>Heteroptera</taxon>
        <taxon>Panheteroptera</taxon>
        <taxon>Cimicomorpha</taxon>
        <taxon>Reduviidae</taxon>
        <taxon>Triatominae</taxon>
        <taxon>Rhodnius</taxon>
    </lineage>
</organism>
<dbReference type="InterPro" id="IPR029063">
    <property type="entry name" value="SAM-dependent_MTases_sf"/>
</dbReference>